<proteinExistence type="predicted"/>
<feature type="region of interest" description="Disordered" evidence="1">
    <location>
        <begin position="1"/>
        <end position="33"/>
    </location>
</feature>
<organism evidence="2 3">
    <name type="scientific">Sparassis crispa</name>
    <dbReference type="NCBI Taxonomy" id="139825"/>
    <lineage>
        <taxon>Eukaryota</taxon>
        <taxon>Fungi</taxon>
        <taxon>Dikarya</taxon>
        <taxon>Basidiomycota</taxon>
        <taxon>Agaricomycotina</taxon>
        <taxon>Agaricomycetes</taxon>
        <taxon>Polyporales</taxon>
        <taxon>Sparassidaceae</taxon>
        <taxon>Sparassis</taxon>
    </lineage>
</organism>
<accession>A0A401GCA4</accession>
<feature type="region of interest" description="Disordered" evidence="1">
    <location>
        <begin position="160"/>
        <end position="180"/>
    </location>
</feature>
<dbReference type="RefSeq" id="XP_027610666.1">
    <property type="nucleotide sequence ID" value="XM_027754865.1"/>
</dbReference>
<reference evidence="2 3" key="1">
    <citation type="journal article" date="2018" name="Sci. Rep.">
        <title>Genome sequence of the cauliflower mushroom Sparassis crispa (Hanabiratake) and its association with beneficial usage.</title>
        <authorList>
            <person name="Kiyama R."/>
            <person name="Furutani Y."/>
            <person name="Kawaguchi K."/>
            <person name="Nakanishi T."/>
        </authorList>
    </citation>
    <scope>NUCLEOTIDE SEQUENCE [LARGE SCALE GENOMIC DNA]</scope>
</reference>
<protein>
    <submittedName>
        <fullName evidence="2">Uncharacterized protein</fullName>
    </submittedName>
</protein>
<feature type="region of interest" description="Disordered" evidence="1">
    <location>
        <begin position="193"/>
        <end position="238"/>
    </location>
</feature>
<feature type="compositionally biased region" description="Polar residues" evidence="1">
    <location>
        <begin position="1"/>
        <end position="19"/>
    </location>
</feature>
<sequence>MSSPARSRVSPTRTRNRNSGVPPGFLAPPKPRRIDQMTTRELHDLYNRNAKALAEPTASSSTYAQRMNAEQAAIEARLVELVGVQAIQDRLQRTKIEDDPEPMTIDASAQRPTPTYRPITAKQRALAGYLPQPNGAHSDFTLEEAIRLEQEGHALNLKRQQEHIERKRRQGLPIKGESETRAQMEARMWAFMNHKPTESDMEGDDSSSDDDDPSTWFEDNQDDGRKGQDIVYPDEEDYSKVIRVDESKIRCYSDW</sequence>
<keyword evidence="3" id="KW-1185">Reference proteome</keyword>
<dbReference type="OrthoDB" id="68090at2759"/>
<gene>
    <name evidence="2" type="ORF">SCP_0209540</name>
</gene>
<feature type="compositionally biased region" description="Acidic residues" evidence="1">
    <location>
        <begin position="199"/>
        <end position="213"/>
    </location>
</feature>
<evidence type="ECO:0000313" key="3">
    <source>
        <dbReference type="Proteomes" id="UP000287166"/>
    </source>
</evidence>
<evidence type="ECO:0000256" key="1">
    <source>
        <dbReference type="SAM" id="MobiDB-lite"/>
    </source>
</evidence>
<name>A0A401GCA4_9APHY</name>
<dbReference type="Proteomes" id="UP000287166">
    <property type="component" value="Unassembled WGS sequence"/>
</dbReference>
<comment type="caution">
    <text evidence="2">The sequence shown here is derived from an EMBL/GenBank/DDBJ whole genome shotgun (WGS) entry which is preliminary data.</text>
</comment>
<dbReference type="EMBL" id="BFAD01000002">
    <property type="protein sequence ID" value="GBE79753.1"/>
    <property type="molecule type" value="Genomic_DNA"/>
</dbReference>
<dbReference type="InParanoid" id="A0A401GCA4"/>
<dbReference type="STRING" id="139825.A0A401GCA4"/>
<dbReference type="GeneID" id="38776670"/>
<evidence type="ECO:0000313" key="2">
    <source>
        <dbReference type="EMBL" id="GBE79753.1"/>
    </source>
</evidence>
<dbReference type="AlphaFoldDB" id="A0A401GCA4"/>